<dbReference type="SUPFAM" id="SSF56752">
    <property type="entry name" value="D-aminoacid aminotransferase-like PLP-dependent enzymes"/>
    <property type="match status" value="1"/>
</dbReference>
<reference evidence="1 2" key="1">
    <citation type="submission" date="2024-10" db="EMBL/GenBank/DDBJ databases">
        <title>Updated reference genomes for cyclostephanoid diatoms.</title>
        <authorList>
            <person name="Roberts W.R."/>
            <person name="Alverson A.J."/>
        </authorList>
    </citation>
    <scope>NUCLEOTIDE SEQUENCE [LARGE SCALE GENOMIC DNA]</scope>
    <source>
        <strain evidence="1 2">AJA010-31</strain>
    </source>
</reference>
<dbReference type="AlphaFoldDB" id="A0ABD3MRH9"/>
<sequence length="451" mass="50531">MKSTRLLFHLFKSISFDKAISFVFRQCILSPAYNRSIIFTAPPTHGSTFCAEAIVDDSKDIVVKLLERDVSAREWMESIEQCEGPWYGVGAYTVLRCDAAYSTSIRLNGSKGIRWHIWGIDYHMDRLCTSYCKLIDSESASIAHQTMDFDESKKDTDRVIKTLLDKVPRWCVSDHNLESDDEMHRTLMLTVLWTPSKSDNSAKTPVLRAHASFAGSVRATFQDQMPVPMSACLGLPEKLTQDDLAALPARYTNGEANSSQIISAGASAKVSSWCRFRRPLEDQSRYKIPEMNVGEVLLVNQYKNTTTDFIESLEVLEGLTSNFFVIYKDGTVRTAPANKVLPGYSRHLVMKALQKKSLTSIDGSSLKLDERAPTVQDALDGLWSEVFVTSSIRLVIPVNRVLIPSYYNGGPSGMAVIWHVDGFEHTALLRSAEFQMGIDESSIYLSDFIEV</sequence>
<dbReference type="Pfam" id="PF01063">
    <property type="entry name" value="Aminotran_4"/>
    <property type="match status" value="1"/>
</dbReference>
<dbReference type="Proteomes" id="UP001530400">
    <property type="component" value="Unassembled WGS sequence"/>
</dbReference>
<dbReference type="PANTHER" id="PTHR47703:SF2">
    <property type="entry name" value="D-AMINOACID AMINOTRANSFERASE-LIKE PLP-DEPENDENT ENZYMES SUPERFAMILY PROTEIN"/>
    <property type="match status" value="1"/>
</dbReference>
<gene>
    <name evidence="1" type="ORF">ACHAWO_007927</name>
</gene>
<dbReference type="InterPro" id="IPR001544">
    <property type="entry name" value="Aminotrans_IV"/>
</dbReference>
<dbReference type="InterPro" id="IPR036038">
    <property type="entry name" value="Aminotransferase-like"/>
</dbReference>
<dbReference type="EMBL" id="JALLPJ020001417">
    <property type="protein sequence ID" value="KAL3764556.1"/>
    <property type="molecule type" value="Genomic_DNA"/>
</dbReference>
<dbReference type="Gene3D" id="3.20.10.10">
    <property type="entry name" value="D-amino Acid Aminotransferase, subunit A, domain 2"/>
    <property type="match status" value="1"/>
</dbReference>
<protein>
    <submittedName>
        <fullName evidence="1">Uncharacterized protein</fullName>
    </submittedName>
</protein>
<accession>A0ABD3MRH9</accession>
<dbReference type="PANTHER" id="PTHR47703">
    <property type="entry name" value="D-AMINOACID AMINOTRANSFERASE-LIKE PLP-DEPENDENT ENZYMES SUPERFAMILY PROTEIN"/>
    <property type="match status" value="1"/>
</dbReference>
<proteinExistence type="predicted"/>
<comment type="caution">
    <text evidence="1">The sequence shown here is derived from an EMBL/GenBank/DDBJ whole genome shotgun (WGS) entry which is preliminary data.</text>
</comment>
<organism evidence="1 2">
    <name type="scientific">Cyclotella atomus</name>
    <dbReference type="NCBI Taxonomy" id="382360"/>
    <lineage>
        <taxon>Eukaryota</taxon>
        <taxon>Sar</taxon>
        <taxon>Stramenopiles</taxon>
        <taxon>Ochrophyta</taxon>
        <taxon>Bacillariophyta</taxon>
        <taxon>Coscinodiscophyceae</taxon>
        <taxon>Thalassiosirophycidae</taxon>
        <taxon>Stephanodiscales</taxon>
        <taxon>Stephanodiscaceae</taxon>
        <taxon>Cyclotella</taxon>
    </lineage>
</organism>
<dbReference type="InterPro" id="IPR043132">
    <property type="entry name" value="BCAT-like_C"/>
</dbReference>
<evidence type="ECO:0000313" key="1">
    <source>
        <dbReference type="EMBL" id="KAL3764556.1"/>
    </source>
</evidence>
<keyword evidence="2" id="KW-1185">Reference proteome</keyword>
<evidence type="ECO:0000313" key="2">
    <source>
        <dbReference type="Proteomes" id="UP001530400"/>
    </source>
</evidence>
<name>A0ABD3MRH9_9STRA</name>